<dbReference type="GO" id="GO:0055085">
    <property type="term" value="P:transmembrane transport"/>
    <property type="evidence" value="ECO:0007669"/>
    <property type="project" value="InterPro"/>
</dbReference>
<protein>
    <submittedName>
        <fullName evidence="10">Binding-protein-dependent transport systems inner membrane component</fullName>
    </submittedName>
</protein>
<comment type="similarity">
    <text evidence="8">Belongs to the binding-protein-dependent transport system permease family.</text>
</comment>
<dbReference type="Pfam" id="PF00528">
    <property type="entry name" value="BPD_transp_1"/>
    <property type="match status" value="1"/>
</dbReference>
<dbReference type="InterPro" id="IPR000515">
    <property type="entry name" value="MetI-like"/>
</dbReference>
<dbReference type="OrthoDB" id="9805884at2"/>
<keyword evidence="7 8" id="KW-0472">Membrane</keyword>
<evidence type="ECO:0000256" key="7">
    <source>
        <dbReference type="ARBA" id="ARBA00023136"/>
    </source>
</evidence>
<evidence type="ECO:0000256" key="6">
    <source>
        <dbReference type="ARBA" id="ARBA00022989"/>
    </source>
</evidence>
<dbReference type="AlphaFoldDB" id="W0HZ05"/>
<evidence type="ECO:0000313" key="11">
    <source>
        <dbReference type="Proteomes" id="UP000019028"/>
    </source>
</evidence>
<evidence type="ECO:0000256" key="4">
    <source>
        <dbReference type="ARBA" id="ARBA00022519"/>
    </source>
</evidence>
<dbReference type="Proteomes" id="UP000019028">
    <property type="component" value="Chromosome"/>
</dbReference>
<dbReference type="PROSITE" id="PS50928">
    <property type="entry name" value="ABC_TM1"/>
    <property type="match status" value="1"/>
</dbReference>
<keyword evidence="4" id="KW-0997">Cell inner membrane</keyword>
<dbReference type="HOGENOM" id="CLU_028518_1_1_6"/>
<keyword evidence="3" id="KW-1003">Cell membrane</keyword>
<evidence type="ECO:0000256" key="2">
    <source>
        <dbReference type="ARBA" id="ARBA00022448"/>
    </source>
</evidence>
<dbReference type="GO" id="GO:0005886">
    <property type="term" value="C:plasma membrane"/>
    <property type="evidence" value="ECO:0007669"/>
    <property type="project" value="UniProtKB-SubCell"/>
</dbReference>
<evidence type="ECO:0000256" key="1">
    <source>
        <dbReference type="ARBA" id="ARBA00004429"/>
    </source>
</evidence>
<dbReference type="InterPro" id="IPR025966">
    <property type="entry name" value="OppC_N"/>
</dbReference>
<evidence type="ECO:0000313" key="10">
    <source>
        <dbReference type="EMBL" id="AHF78989.1"/>
    </source>
</evidence>
<dbReference type="PATRIC" id="fig|1239307.3.peg.4450"/>
<dbReference type="PANTHER" id="PTHR43386:SF1">
    <property type="entry name" value="D,D-DIPEPTIDE TRANSPORT SYSTEM PERMEASE PROTEIN DDPC-RELATED"/>
    <property type="match status" value="1"/>
</dbReference>
<organism evidence="10 11">
    <name type="scientific">Sodalis praecaptivus</name>
    <dbReference type="NCBI Taxonomy" id="1239307"/>
    <lineage>
        <taxon>Bacteria</taxon>
        <taxon>Pseudomonadati</taxon>
        <taxon>Pseudomonadota</taxon>
        <taxon>Gammaproteobacteria</taxon>
        <taxon>Enterobacterales</taxon>
        <taxon>Bruguierivoracaceae</taxon>
        <taxon>Sodalis</taxon>
    </lineage>
</organism>
<evidence type="ECO:0000256" key="3">
    <source>
        <dbReference type="ARBA" id="ARBA00022475"/>
    </source>
</evidence>
<keyword evidence="6 8" id="KW-1133">Transmembrane helix</keyword>
<sequence>MTLQQIQPLADAAAPASRSPGRRALRRFGRNKGAVMALLLLVILSLGAALAPVIAPFPPNQMSLRDRMQPPGLTHLLGTDENGRDVFSRLIYGAQISLSVGVSAVIFSVAIGTLIGGIAGFAGGRVDSVLMRLTDGMLSVPIFFFMLTVLALFGSTLANIVIVIGVTSWMSIARIVRGEVLRNRELVYVEAARALGATPLRLFFKHILPQSWPAIIVSATLGIGWAILIESSLSFLGLGVQPPDPSWGNMLSNARGYMWNAPLLAFIPGMVIFVTVLLFNWLGDGLRDALDTAL</sequence>
<feature type="transmembrane region" description="Helical" evidence="8">
    <location>
        <begin position="216"/>
        <end position="237"/>
    </location>
</feature>
<feature type="transmembrane region" description="Helical" evidence="8">
    <location>
        <begin position="142"/>
        <end position="166"/>
    </location>
</feature>
<evidence type="ECO:0000256" key="8">
    <source>
        <dbReference type="RuleBase" id="RU363032"/>
    </source>
</evidence>
<dbReference type="InterPro" id="IPR035906">
    <property type="entry name" value="MetI-like_sf"/>
</dbReference>
<feature type="domain" description="ABC transmembrane type-1" evidence="9">
    <location>
        <begin position="94"/>
        <end position="283"/>
    </location>
</feature>
<keyword evidence="11" id="KW-1185">Reference proteome</keyword>
<proteinExistence type="inferred from homology"/>
<dbReference type="InterPro" id="IPR050366">
    <property type="entry name" value="BP-dependent_transpt_permease"/>
</dbReference>
<dbReference type="KEGG" id="sod:Sant_4033"/>
<dbReference type="CDD" id="cd06261">
    <property type="entry name" value="TM_PBP2"/>
    <property type="match status" value="1"/>
</dbReference>
<keyword evidence="2 8" id="KW-0813">Transport</keyword>
<gene>
    <name evidence="10" type="ORF">Sant_4033</name>
</gene>
<dbReference type="PANTHER" id="PTHR43386">
    <property type="entry name" value="OLIGOPEPTIDE TRANSPORT SYSTEM PERMEASE PROTEIN APPC"/>
    <property type="match status" value="1"/>
</dbReference>
<dbReference type="Gene3D" id="1.10.3720.10">
    <property type="entry name" value="MetI-like"/>
    <property type="match status" value="1"/>
</dbReference>
<comment type="subcellular location">
    <subcellularLocation>
        <location evidence="1">Cell inner membrane</location>
        <topology evidence="1">Multi-pass membrane protein</topology>
    </subcellularLocation>
    <subcellularLocation>
        <location evidence="8">Cell membrane</location>
        <topology evidence="8">Multi-pass membrane protein</topology>
    </subcellularLocation>
</comment>
<evidence type="ECO:0000259" key="9">
    <source>
        <dbReference type="PROSITE" id="PS50928"/>
    </source>
</evidence>
<name>W0HZ05_9GAMM</name>
<keyword evidence="5 8" id="KW-0812">Transmembrane</keyword>
<dbReference type="RefSeq" id="WP_025424110.1">
    <property type="nucleotide sequence ID" value="NZ_CP006569.1"/>
</dbReference>
<feature type="transmembrane region" description="Helical" evidence="8">
    <location>
        <begin position="257"/>
        <end position="279"/>
    </location>
</feature>
<evidence type="ECO:0000256" key="5">
    <source>
        <dbReference type="ARBA" id="ARBA00022692"/>
    </source>
</evidence>
<dbReference type="SUPFAM" id="SSF161098">
    <property type="entry name" value="MetI-like"/>
    <property type="match status" value="1"/>
</dbReference>
<accession>W0HZ05</accession>
<reference evidence="10 11" key="1">
    <citation type="journal article" date="2014" name="Genome Biol. Evol.">
        <title>Genome degeneration and adaptation in a nascent stage of symbiosis.</title>
        <authorList>
            <person name="Oakeson K.F."/>
            <person name="Gil R."/>
            <person name="Clayton A.L."/>
            <person name="Dunn D.M."/>
            <person name="von Niederhausern A.C."/>
            <person name="Hamil C."/>
            <person name="Aoyagi A."/>
            <person name="Duval B."/>
            <person name="Baca A."/>
            <person name="Silva F.J."/>
            <person name="Vallier A."/>
            <person name="Jackson D.G."/>
            <person name="Latorre A."/>
            <person name="Weiss R.B."/>
            <person name="Heddi A."/>
            <person name="Moya A."/>
            <person name="Dale C."/>
        </authorList>
    </citation>
    <scope>NUCLEOTIDE SEQUENCE [LARGE SCALE GENOMIC DNA]</scope>
    <source>
        <strain evidence="10 11">HS1</strain>
    </source>
</reference>
<dbReference type="Pfam" id="PF12911">
    <property type="entry name" value="OppC_N"/>
    <property type="match status" value="1"/>
</dbReference>
<feature type="transmembrane region" description="Helical" evidence="8">
    <location>
        <begin position="33"/>
        <end position="55"/>
    </location>
</feature>
<feature type="transmembrane region" description="Helical" evidence="8">
    <location>
        <begin position="96"/>
        <end position="121"/>
    </location>
</feature>
<dbReference type="EMBL" id="CP006569">
    <property type="protein sequence ID" value="AHF78989.1"/>
    <property type="molecule type" value="Genomic_DNA"/>
</dbReference>